<organism evidence="3 4">
    <name type="scientific">Nostoc cf. edaphicum LEGE 07299</name>
    <dbReference type="NCBI Taxonomy" id="2777974"/>
    <lineage>
        <taxon>Bacteria</taxon>
        <taxon>Bacillati</taxon>
        <taxon>Cyanobacteriota</taxon>
        <taxon>Cyanophyceae</taxon>
        <taxon>Nostocales</taxon>
        <taxon>Nostocaceae</taxon>
        <taxon>Nostoc</taxon>
    </lineage>
</organism>
<keyword evidence="1" id="KW-0597">Phosphoprotein</keyword>
<feature type="non-terminal residue" evidence="3">
    <location>
        <position position="65"/>
    </location>
</feature>
<dbReference type="SUPFAM" id="SSF47226">
    <property type="entry name" value="Histidine-containing phosphotransfer domain, HPT domain"/>
    <property type="match status" value="1"/>
</dbReference>
<reference evidence="3 4" key="1">
    <citation type="submission" date="2020-10" db="EMBL/GenBank/DDBJ databases">
        <authorList>
            <person name="Castelo-Branco R."/>
            <person name="Eusebio N."/>
            <person name="Adriana R."/>
            <person name="Vieira A."/>
            <person name="Brugerolle De Fraissinette N."/>
            <person name="Rezende De Castro R."/>
            <person name="Schneider M.P."/>
            <person name="Vasconcelos V."/>
            <person name="Leao P.N."/>
        </authorList>
    </citation>
    <scope>NUCLEOTIDE SEQUENCE [LARGE SCALE GENOMIC DNA]</scope>
    <source>
        <strain evidence="3 4">LEGE 07299</strain>
    </source>
</reference>
<feature type="modified residue" description="Phosphohistidine" evidence="1">
    <location>
        <position position="48"/>
    </location>
</feature>
<dbReference type="PROSITE" id="PS50894">
    <property type="entry name" value="HPT"/>
    <property type="match status" value="1"/>
</dbReference>
<gene>
    <name evidence="3" type="ORF">IQ229_08410</name>
</gene>
<sequence>MIIDDEELRDVFKVASEEHLQNLDDGLLHLENHPDDLAVLEALMREAHSLKGDANMLGVKDVGTL</sequence>
<name>A0ABR9TX28_9NOSO</name>
<evidence type="ECO:0000313" key="4">
    <source>
        <dbReference type="Proteomes" id="UP000647836"/>
    </source>
</evidence>
<evidence type="ECO:0000259" key="2">
    <source>
        <dbReference type="PROSITE" id="PS50894"/>
    </source>
</evidence>
<dbReference type="Proteomes" id="UP000647836">
    <property type="component" value="Unassembled WGS sequence"/>
</dbReference>
<evidence type="ECO:0000313" key="3">
    <source>
        <dbReference type="EMBL" id="MBE9104964.1"/>
    </source>
</evidence>
<feature type="domain" description="HPt" evidence="2">
    <location>
        <begin position="1"/>
        <end position="65"/>
    </location>
</feature>
<keyword evidence="4" id="KW-1185">Reference proteome</keyword>
<dbReference type="EMBL" id="JADEXF010000209">
    <property type="protein sequence ID" value="MBE9104964.1"/>
    <property type="molecule type" value="Genomic_DNA"/>
</dbReference>
<proteinExistence type="predicted"/>
<dbReference type="RefSeq" id="WP_194042850.1">
    <property type="nucleotide sequence ID" value="NZ_JADEXF010000209.1"/>
</dbReference>
<evidence type="ECO:0000256" key="1">
    <source>
        <dbReference type="PROSITE-ProRule" id="PRU00110"/>
    </source>
</evidence>
<comment type="caution">
    <text evidence="3">The sequence shown here is derived from an EMBL/GenBank/DDBJ whole genome shotgun (WGS) entry which is preliminary data.</text>
</comment>
<accession>A0ABR9TX28</accession>
<dbReference type="Pfam" id="PF01627">
    <property type="entry name" value="Hpt"/>
    <property type="match status" value="1"/>
</dbReference>
<dbReference type="InterPro" id="IPR036641">
    <property type="entry name" value="HPT_dom_sf"/>
</dbReference>
<protein>
    <submittedName>
        <fullName evidence="3">Hpt domain-containing protein</fullName>
    </submittedName>
</protein>
<dbReference type="InterPro" id="IPR008207">
    <property type="entry name" value="Sig_transdc_His_kin_Hpt_dom"/>
</dbReference>
<dbReference type="Gene3D" id="1.20.120.160">
    <property type="entry name" value="HPT domain"/>
    <property type="match status" value="1"/>
</dbReference>